<dbReference type="Proteomes" id="UP001273136">
    <property type="component" value="Unassembled WGS sequence"/>
</dbReference>
<dbReference type="InterPro" id="IPR003615">
    <property type="entry name" value="HNH_nuc"/>
</dbReference>
<feature type="domain" description="HNH nuclease" evidence="2">
    <location>
        <begin position="61"/>
        <end position="106"/>
    </location>
</feature>
<organism evidence="3 4">
    <name type="scientific">Methanorbis furvi</name>
    <dbReference type="NCBI Taxonomy" id="3028299"/>
    <lineage>
        <taxon>Archaea</taxon>
        <taxon>Methanobacteriati</taxon>
        <taxon>Methanobacteriota</taxon>
        <taxon>Stenosarchaea group</taxon>
        <taxon>Methanomicrobia</taxon>
        <taxon>Methanomicrobiales</taxon>
        <taxon>Methanocorpusculaceae</taxon>
        <taxon>Methanorbis</taxon>
    </lineage>
</organism>
<comment type="caution">
    <text evidence="3">The sequence shown here is derived from an EMBL/GenBank/DDBJ whole genome shotgun (WGS) entry which is preliminary data.</text>
</comment>
<evidence type="ECO:0000256" key="1">
    <source>
        <dbReference type="SAM" id="MobiDB-lite"/>
    </source>
</evidence>
<gene>
    <name evidence="3" type="ORF">McpAg1_19040</name>
</gene>
<name>A0AAE4SCM0_9EURY</name>
<dbReference type="Pfam" id="PF13392">
    <property type="entry name" value="HNH_3"/>
    <property type="match status" value="1"/>
</dbReference>
<dbReference type="SUPFAM" id="SSF54060">
    <property type="entry name" value="His-Me finger endonucleases"/>
    <property type="match status" value="1"/>
</dbReference>
<keyword evidence="4" id="KW-1185">Reference proteome</keyword>
<evidence type="ECO:0000313" key="4">
    <source>
        <dbReference type="Proteomes" id="UP001273136"/>
    </source>
</evidence>
<dbReference type="AlphaFoldDB" id="A0AAE4SCM0"/>
<dbReference type="EMBL" id="JAWDKA010000018">
    <property type="protein sequence ID" value="MDV0442640.1"/>
    <property type="molecule type" value="Genomic_DNA"/>
</dbReference>
<accession>A0AAE4SCM0</accession>
<dbReference type="InterPro" id="IPR044925">
    <property type="entry name" value="His-Me_finger_sf"/>
</dbReference>
<feature type="compositionally biased region" description="Basic and acidic residues" evidence="1">
    <location>
        <begin position="115"/>
        <end position="131"/>
    </location>
</feature>
<dbReference type="Gene3D" id="3.90.75.20">
    <property type="match status" value="1"/>
</dbReference>
<sequence>MTDENIAADLVALAKFANKEWTAIPALGTIYDRFGNEIVGTLDNGYVRIKTSFRGVEKCIAKHRAIWIAQNGCVPDDPTLQINHKNGIKTDNSIMNLELVTPKENSNNPYAPNTRKGENHPQSKVSDADRREIHHKYMSTRHLPRGRGKITTYQLANEYHLTHQQIGRIIKQIEASIRRAEAEAKGMAA</sequence>
<dbReference type="RefSeq" id="WP_338095063.1">
    <property type="nucleotide sequence ID" value="NZ_JAWDKA010000018.1"/>
</dbReference>
<feature type="region of interest" description="Disordered" evidence="1">
    <location>
        <begin position="102"/>
        <end position="131"/>
    </location>
</feature>
<evidence type="ECO:0000259" key="2">
    <source>
        <dbReference type="Pfam" id="PF13392"/>
    </source>
</evidence>
<protein>
    <recommendedName>
        <fullName evidence="2">HNH nuclease domain-containing protein</fullName>
    </recommendedName>
</protein>
<proteinExistence type="predicted"/>
<reference evidence="3" key="1">
    <citation type="submission" date="2023-06" db="EMBL/GenBank/DDBJ databases">
        <title>Genome sequence of Methancorpusculaceae sp. Ag1.</title>
        <authorList>
            <person name="Protasov E."/>
            <person name="Platt K."/>
            <person name="Poehlein A."/>
            <person name="Daniel R."/>
            <person name="Brune A."/>
        </authorList>
    </citation>
    <scope>NUCLEOTIDE SEQUENCE</scope>
    <source>
        <strain evidence="3">Ag1</strain>
    </source>
</reference>
<evidence type="ECO:0000313" key="3">
    <source>
        <dbReference type="EMBL" id="MDV0442640.1"/>
    </source>
</evidence>